<reference evidence="3" key="2">
    <citation type="submission" date="2016-02" db="EMBL/GenBank/DDBJ databases">
        <title>Genome sequence of Clostridium beijerinckii strain 59B.</title>
        <authorList>
            <person name="Little G.T."/>
            <person name="Minton N.P."/>
        </authorList>
    </citation>
    <scope>NUCLEOTIDE SEQUENCE</scope>
    <source>
        <strain evidence="3">NCIMB 14988</strain>
    </source>
</reference>
<dbReference type="Pfam" id="PF00990">
    <property type="entry name" value="GGDEF"/>
    <property type="match status" value="1"/>
</dbReference>
<evidence type="ECO:0000256" key="1">
    <source>
        <dbReference type="SAM" id="Phobius"/>
    </source>
</evidence>
<proteinExistence type="predicted"/>
<dbReference type="Proteomes" id="UP000031866">
    <property type="component" value="Chromosome"/>
</dbReference>
<keyword evidence="1" id="KW-1133">Transmembrane helix</keyword>
<reference evidence="4" key="3">
    <citation type="submission" date="2020-05" db="EMBL/GenBank/DDBJ databases">
        <title>Genomic insights into acetone-butanol-ethanol (ABE) fermentation by sequencing solventogenic clostridia strains.</title>
        <authorList>
            <person name="Brown S."/>
        </authorList>
    </citation>
    <scope>NUCLEOTIDE SEQUENCE</scope>
    <source>
        <strain evidence="4">DJ126</strain>
    </source>
</reference>
<dbReference type="STRING" id="1520.LF65_04757"/>
<dbReference type="KEGG" id="cbei:LF65_04757"/>
<evidence type="ECO:0000313" key="4">
    <source>
        <dbReference type="EMBL" id="NRV09888.1"/>
    </source>
</evidence>
<keyword evidence="1" id="KW-0472">Membrane</keyword>
<dbReference type="EMBL" id="CP010086">
    <property type="protein sequence ID" value="AJH01287.1"/>
    <property type="molecule type" value="Genomic_DNA"/>
</dbReference>
<dbReference type="InterPro" id="IPR000160">
    <property type="entry name" value="GGDEF_dom"/>
</dbReference>
<dbReference type="SMART" id="SM00267">
    <property type="entry name" value="GGDEF"/>
    <property type="match status" value="1"/>
</dbReference>
<sequence length="284" mass="33249">MEPVNVRKKVDILITILIAYFFVLCLSYKVFELDNSFENYIMLEVVMIIALVSYYTNVTLALVVTLAADFIYMSYKLYLNFWGNINIDVYSYYWIFLIPSTAILMSLVSRNIFALQTENESLINENSELVMIDEETNIKNQRALLMELPIYMKLSTRHKIPVTLLIVKIKFAEKLRSILGKEGYKLLLIQASQVLEKSLREEDIKYIIDDKTFGFLIITDMSGAKVVKERFRENINKYDFTKGSHYKKVKLDIQIGSYTFDNSIKDPLELIRLAEKELEYDIHE</sequence>
<dbReference type="OrthoDB" id="2157599at2"/>
<evidence type="ECO:0000313" key="3">
    <source>
        <dbReference type="EMBL" id="AJH01287.1"/>
    </source>
</evidence>
<dbReference type="AlphaFoldDB" id="A0A0B5QSS5"/>
<evidence type="ECO:0000313" key="5">
    <source>
        <dbReference type="Proteomes" id="UP000031866"/>
    </source>
</evidence>
<dbReference type="InterPro" id="IPR043128">
    <property type="entry name" value="Rev_trsase/Diguanyl_cyclase"/>
</dbReference>
<dbReference type="PROSITE" id="PS50887">
    <property type="entry name" value="GGDEF"/>
    <property type="match status" value="1"/>
</dbReference>
<feature type="transmembrane region" description="Helical" evidence="1">
    <location>
        <begin position="43"/>
        <end position="72"/>
    </location>
</feature>
<dbReference type="RefSeq" id="WP_041899411.1">
    <property type="nucleotide sequence ID" value="NZ_CP010086.2"/>
</dbReference>
<dbReference type="Proteomes" id="UP000821656">
    <property type="component" value="Unassembled WGS sequence"/>
</dbReference>
<evidence type="ECO:0000259" key="2">
    <source>
        <dbReference type="PROSITE" id="PS50887"/>
    </source>
</evidence>
<dbReference type="Gene3D" id="3.30.70.270">
    <property type="match status" value="1"/>
</dbReference>
<name>A0A0B5QSS5_CLOBE</name>
<organism evidence="3 5">
    <name type="scientific">Clostridium beijerinckii</name>
    <name type="common">Clostridium MP</name>
    <dbReference type="NCBI Taxonomy" id="1520"/>
    <lineage>
        <taxon>Bacteria</taxon>
        <taxon>Bacillati</taxon>
        <taxon>Bacillota</taxon>
        <taxon>Clostridia</taxon>
        <taxon>Eubacteriales</taxon>
        <taxon>Clostridiaceae</taxon>
        <taxon>Clostridium</taxon>
    </lineage>
</organism>
<dbReference type="SUPFAM" id="SSF55073">
    <property type="entry name" value="Nucleotide cyclase"/>
    <property type="match status" value="1"/>
</dbReference>
<keyword evidence="1" id="KW-0812">Transmembrane</keyword>
<dbReference type="InterPro" id="IPR029787">
    <property type="entry name" value="Nucleotide_cyclase"/>
</dbReference>
<accession>A0A0B5QSS5</accession>
<feature type="domain" description="GGDEF" evidence="2">
    <location>
        <begin position="160"/>
        <end position="284"/>
    </location>
</feature>
<reference evidence="5" key="1">
    <citation type="submission" date="2014-12" db="EMBL/GenBank/DDBJ databases">
        <title>Genome sequence of Clostridium beijerinckii strain 59B.</title>
        <authorList>
            <person name="Little G.T."/>
            <person name="Minton N.P."/>
        </authorList>
    </citation>
    <scope>NUCLEOTIDE SEQUENCE [LARGE SCALE GENOMIC DNA]</scope>
    <source>
        <strain evidence="5">59B</strain>
    </source>
</reference>
<protein>
    <submittedName>
        <fullName evidence="3 4">Diguanylate cyclase</fullName>
    </submittedName>
</protein>
<dbReference type="EMBL" id="JABSXK010000001">
    <property type="protein sequence ID" value="NRV09888.1"/>
    <property type="molecule type" value="Genomic_DNA"/>
</dbReference>
<feature type="transmembrane region" description="Helical" evidence="1">
    <location>
        <begin position="12"/>
        <end position="31"/>
    </location>
</feature>
<feature type="transmembrane region" description="Helical" evidence="1">
    <location>
        <begin position="92"/>
        <end position="113"/>
    </location>
</feature>
<gene>
    <name evidence="4" type="ORF">DFH45_002851</name>
    <name evidence="3" type="ORF">LF65_04757</name>
</gene>